<feature type="transmembrane region" description="Helical" evidence="1">
    <location>
        <begin position="137"/>
        <end position="162"/>
    </location>
</feature>
<accession>A0ABV7TAZ9</accession>
<dbReference type="Proteomes" id="UP001595629">
    <property type="component" value="Unassembled WGS sequence"/>
</dbReference>
<feature type="transmembrane region" description="Helical" evidence="1">
    <location>
        <begin position="105"/>
        <end position="125"/>
    </location>
</feature>
<proteinExistence type="predicted"/>
<evidence type="ECO:0000313" key="2">
    <source>
        <dbReference type="EMBL" id="MFC3612360.1"/>
    </source>
</evidence>
<keyword evidence="3" id="KW-1185">Reference proteome</keyword>
<keyword evidence="1" id="KW-1133">Transmembrane helix</keyword>
<organism evidence="2 3">
    <name type="scientific">Lutimaribacter marinistellae</name>
    <dbReference type="NCBI Taxonomy" id="1820329"/>
    <lineage>
        <taxon>Bacteria</taxon>
        <taxon>Pseudomonadati</taxon>
        <taxon>Pseudomonadota</taxon>
        <taxon>Alphaproteobacteria</taxon>
        <taxon>Rhodobacterales</taxon>
        <taxon>Roseobacteraceae</taxon>
        <taxon>Lutimaribacter</taxon>
    </lineage>
</organism>
<keyword evidence="1" id="KW-0472">Membrane</keyword>
<feature type="transmembrane region" description="Helical" evidence="1">
    <location>
        <begin position="74"/>
        <end position="93"/>
    </location>
</feature>
<sequence length="179" mass="19345">MANPSPSRLWVMRAAYLGLSLLILFFHLLPLDTVPRHWAPPDLLIALTFAWAMRRPDFVPSAAIALVMLTADLLLHRPPGLLAALVVGGAAWLKADRAGLSEASFLGEWVSVGLVLIVIAIANRLLLGLTAVEQAPFWLTVIQLVLTIAVYPLVVLVSQLLFGVRRLAPSEAEAMGARS</sequence>
<reference evidence="3" key="1">
    <citation type="journal article" date="2019" name="Int. J. Syst. Evol. Microbiol.">
        <title>The Global Catalogue of Microorganisms (GCM) 10K type strain sequencing project: providing services to taxonomists for standard genome sequencing and annotation.</title>
        <authorList>
            <consortium name="The Broad Institute Genomics Platform"/>
            <consortium name="The Broad Institute Genome Sequencing Center for Infectious Disease"/>
            <person name="Wu L."/>
            <person name="Ma J."/>
        </authorList>
    </citation>
    <scope>NUCLEOTIDE SEQUENCE [LARGE SCALE GENOMIC DNA]</scope>
    <source>
        <strain evidence="3">KCTC 42911</strain>
    </source>
</reference>
<feature type="transmembrane region" description="Helical" evidence="1">
    <location>
        <begin position="14"/>
        <end position="31"/>
    </location>
</feature>
<protein>
    <submittedName>
        <fullName evidence="2">Rod shape-determining protein MreD</fullName>
    </submittedName>
</protein>
<comment type="caution">
    <text evidence="2">The sequence shown here is derived from an EMBL/GenBank/DDBJ whole genome shotgun (WGS) entry which is preliminary data.</text>
</comment>
<dbReference type="EMBL" id="JBHRXI010000001">
    <property type="protein sequence ID" value="MFC3612360.1"/>
    <property type="molecule type" value="Genomic_DNA"/>
</dbReference>
<evidence type="ECO:0000256" key="1">
    <source>
        <dbReference type="SAM" id="Phobius"/>
    </source>
</evidence>
<name>A0ABV7TAZ9_9RHOB</name>
<keyword evidence="1" id="KW-0812">Transmembrane</keyword>
<evidence type="ECO:0000313" key="3">
    <source>
        <dbReference type="Proteomes" id="UP001595629"/>
    </source>
</evidence>
<gene>
    <name evidence="2" type="ORF">ACFORG_01185</name>
</gene>
<dbReference type="RefSeq" id="WP_386733544.1">
    <property type="nucleotide sequence ID" value="NZ_JBHRXI010000001.1"/>
</dbReference>